<dbReference type="EMBL" id="PYMA01000003">
    <property type="protein sequence ID" value="PSW20761.1"/>
    <property type="molecule type" value="Genomic_DNA"/>
</dbReference>
<dbReference type="AlphaFoldDB" id="A0A2T3NWZ9"/>
<keyword evidence="2 5" id="KW-0223">Dioxygenase</keyword>
<protein>
    <submittedName>
        <fullName evidence="5">Protocatechuate 3,4-dioxygenase</fullName>
    </submittedName>
</protein>
<dbReference type="SUPFAM" id="SSF49482">
    <property type="entry name" value="Aromatic compound dioxygenase"/>
    <property type="match status" value="1"/>
</dbReference>
<comment type="similarity">
    <text evidence="1">Belongs to the intradiol ring-cleavage dioxygenase family.</text>
</comment>
<evidence type="ECO:0000259" key="4">
    <source>
        <dbReference type="PROSITE" id="PS00083"/>
    </source>
</evidence>
<name>A0A2T3NWZ9_9GAMM</name>
<comment type="caution">
    <text evidence="5">The sequence shown here is derived from an EMBL/GenBank/DDBJ whole genome shotgun (WGS) entry which is preliminary data.</text>
</comment>
<dbReference type="PROSITE" id="PS00083">
    <property type="entry name" value="INTRADIOL_DIOXYGENAS"/>
    <property type="match status" value="1"/>
</dbReference>
<dbReference type="InterPro" id="IPR015889">
    <property type="entry name" value="Intradiol_dOase_core"/>
</dbReference>
<keyword evidence="6" id="KW-1185">Reference proteome</keyword>
<organism evidence="5 6">
    <name type="scientific">Photobacterium sanctipauli</name>
    <dbReference type="NCBI Taxonomy" id="1342794"/>
    <lineage>
        <taxon>Bacteria</taxon>
        <taxon>Pseudomonadati</taxon>
        <taxon>Pseudomonadota</taxon>
        <taxon>Gammaproteobacteria</taxon>
        <taxon>Vibrionales</taxon>
        <taxon>Vibrionaceae</taxon>
        <taxon>Photobacterium</taxon>
    </lineage>
</organism>
<dbReference type="GO" id="GO:0008199">
    <property type="term" value="F:ferric iron binding"/>
    <property type="evidence" value="ECO:0007669"/>
    <property type="project" value="InterPro"/>
</dbReference>
<dbReference type="InterPro" id="IPR050770">
    <property type="entry name" value="Intradiol_RC_Dioxygenase"/>
</dbReference>
<evidence type="ECO:0000256" key="1">
    <source>
        <dbReference type="ARBA" id="ARBA00007825"/>
    </source>
</evidence>
<keyword evidence="3" id="KW-0560">Oxidoreductase</keyword>
<dbReference type="PANTHER" id="PTHR33711">
    <property type="entry name" value="DIOXYGENASE, PUTATIVE (AFU_ORTHOLOGUE AFUA_2G02910)-RELATED"/>
    <property type="match status" value="1"/>
</dbReference>
<reference evidence="5 6" key="1">
    <citation type="submission" date="2018-01" db="EMBL/GenBank/DDBJ databases">
        <title>Whole genome sequencing of Histamine producing bacteria.</title>
        <authorList>
            <person name="Butler K."/>
        </authorList>
    </citation>
    <scope>NUCLEOTIDE SEQUENCE [LARGE SCALE GENOMIC DNA]</scope>
    <source>
        <strain evidence="5 6">DSM 100436</strain>
    </source>
</reference>
<dbReference type="OrthoDB" id="9805815at2"/>
<evidence type="ECO:0000313" key="5">
    <source>
        <dbReference type="EMBL" id="PSW20761.1"/>
    </source>
</evidence>
<evidence type="ECO:0000313" key="6">
    <source>
        <dbReference type="Proteomes" id="UP000241771"/>
    </source>
</evidence>
<dbReference type="InterPro" id="IPR039387">
    <property type="entry name" value="3_4-PCD"/>
</dbReference>
<dbReference type="InterPro" id="IPR000627">
    <property type="entry name" value="Intradiol_dOase_C"/>
</dbReference>
<dbReference type="RefSeq" id="WP_036823708.1">
    <property type="nucleotide sequence ID" value="NZ_JGVO01000481.1"/>
</dbReference>
<gene>
    <name evidence="5" type="ORF">C9I98_07940</name>
</gene>
<dbReference type="GO" id="GO:0018578">
    <property type="term" value="F:protocatechuate 3,4-dioxygenase activity"/>
    <property type="evidence" value="ECO:0007669"/>
    <property type="project" value="InterPro"/>
</dbReference>
<feature type="domain" description="Intradiol ring-cleavage dioxygenases" evidence="4">
    <location>
        <begin position="61"/>
        <end position="89"/>
    </location>
</feature>
<evidence type="ECO:0000256" key="2">
    <source>
        <dbReference type="ARBA" id="ARBA00022964"/>
    </source>
</evidence>
<dbReference type="Pfam" id="PF00775">
    <property type="entry name" value="Dioxygenase_C"/>
    <property type="match status" value="1"/>
</dbReference>
<dbReference type="Gene3D" id="2.60.130.10">
    <property type="entry name" value="Aromatic compound dioxygenase"/>
    <property type="match status" value="1"/>
</dbReference>
<accession>A0A2T3NWZ9</accession>
<proteinExistence type="inferred from homology"/>
<dbReference type="PANTHER" id="PTHR33711:SF9">
    <property type="entry name" value="PROTOCATECHUATE 3,4-DIOXYGENASE ALPHA CHAIN"/>
    <property type="match status" value="1"/>
</dbReference>
<evidence type="ECO:0000256" key="3">
    <source>
        <dbReference type="ARBA" id="ARBA00023002"/>
    </source>
</evidence>
<dbReference type="CDD" id="cd03459">
    <property type="entry name" value="3_4-PCD"/>
    <property type="match status" value="1"/>
</dbReference>
<sequence>MKRRRFIELFSLAFIFPSWASGRKPLTPKDAEGPFYPVEVIPLREDLILKENGLNGSPMVLSGRVFDQQGQPLANMKIEIWQCDGAGIYHHPRQANTEKHDSHFAGNGAVVTDEQGRYQFRTLYPVPYTGRPPHIHVKLWRGHSELLTTQLYLKGQTGNEWWGKNRDLLQMSPQKSASGQYSAIYDFVV</sequence>
<dbReference type="Proteomes" id="UP000241771">
    <property type="component" value="Unassembled WGS sequence"/>
</dbReference>